<gene>
    <name evidence="2" type="ordered locus">Deipr_0603</name>
</gene>
<name>F0RKZ2_DEIPM</name>
<dbReference type="Gene3D" id="3.40.390.10">
    <property type="entry name" value="Collagenase (Catalytic Domain)"/>
    <property type="match status" value="1"/>
</dbReference>
<organism evidence="2 3">
    <name type="scientific">Deinococcus proteolyticus (strain ATCC 35074 / DSM 20540 / JCM 6276 / NBRC 101906 / NCIMB 13154 / VKM Ac-1939 / CCM 2703 / MRP)</name>
    <dbReference type="NCBI Taxonomy" id="693977"/>
    <lineage>
        <taxon>Bacteria</taxon>
        <taxon>Thermotogati</taxon>
        <taxon>Deinococcota</taxon>
        <taxon>Deinococci</taxon>
        <taxon>Deinococcales</taxon>
        <taxon>Deinococcaceae</taxon>
        <taxon>Deinococcus</taxon>
    </lineage>
</organism>
<dbReference type="RefSeq" id="WP_013614374.1">
    <property type="nucleotide sequence ID" value="NC_015161.1"/>
</dbReference>
<keyword evidence="1" id="KW-0732">Signal</keyword>
<proteinExistence type="predicted"/>
<reference evidence="2 3" key="2">
    <citation type="journal article" date="2012" name="Stand. Genomic Sci.">
        <title>Complete genome sequence of the orange-red pigmented, radioresistant Deinococcus proteolyticus type strain (MRP(T)).</title>
        <authorList>
            <person name="Copeland A."/>
            <person name="Zeytun A."/>
            <person name="Yassawong M."/>
            <person name="Nolan M."/>
            <person name="Lucas S."/>
            <person name="Hammon N."/>
            <person name="Deshpande S."/>
            <person name="Cheng J.F."/>
            <person name="Han C."/>
            <person name="Tapia R."/>
            <person name="Goodwin L.A."/>
            <person name="Pitluck S."/>
            <person name="Mavromatis K."/>
            <person name="Liolios K."/>
            <person name="Pagani I."/>
            <person name="Ivanova N."/>
            <person name="Mikhailova N."/>
            <person name="Pati A."/>
            <person name="Chen A."/>
            <person name="Palaniappan K."/>
            <person name="Land M."/>
            <person name="Hauser L."/>
            <person name="Jeffries C.D."/>
            <person name="Brambilla E.M."/>
            <person name="Rohde M."/>
            <person name="Sikorski J."/>
            <person name="Pukall R."/>
            <person name="Goker M."/>
            <person name="Detter J.C."/>
            <person name="Woyke T."/>
            <person name="Bristow J."/>
            <person name="Eisen J.A."/>
            <person name="Markowitz V."/>
            <person name="Hugenholtz P."/>
            <person name="Kyrpides N.C."/>
            <person name="Klenk H.P."/>
            <person name="Lapidus A."/>
        </authorList>
    </citation>
    <scope>NUCLEOTIDE SEQUENCE [LARGE SCALE GENOMIC DNA]</scope>
    <source>
        <strain evidence="3">ATCC 35074 / DSM 20540 / JCM 6276 / NBRC 101906 / NCIMB 13154 / VKM Ac-1939 / CCM 2703 / MRP</strain>
    </source>
</reference>
<evidence type="ECO:0000313" key="3">
    <source>
        <dbReference type="Proteomes" id="UP000007718"/>
    </source>
</evidence>
<evidence type="ECO:0008006" key="4">
    <source>
        <dbReference type="Google" id="ProtNLM"/>
    </source>
</evidence>
<reference evidence="3" key="1">
    <citation type="submission" date="2011-02" db="EMBL/GenBank/DDBJ databases">
        <title>The complete sequence of chromosome of Deinococcus proteolyticus DSM 20540.</title>
        <authorList>
            <consortium name="US DOE Joint Genome Institute (JGI-PGF)"/>
            <person name="Lucas S."/>
            <person name="Copeland A."/>
            <person name="Lapidus A."/>
            <person name="Bruce D."/>
            <person name="Goodwin L."/>
            <person name="Pitluck S."/>
            <person name="Kyrpides N."/>
            <person name="Mavromatis K."/>
            <person name="Pagani I."/>
            <person name="Ivanova N."/>
            <person name="Ovchinnikova G."/>
            <person name="Zeytun A."/>
            <person name="Detter J.C."/>
            <person name="Han C."/>
            <person name="Land M."/>
            <person name="Hauser L."/>
            <person name="Markowitz V."/>
            <person name="Cheng J.-F."/>
            <person name="Hugenholtz P."/>
            <person name="Woyke T."/>
            <person name="Wu D."/>
            <person name="Pukall R."/>
            <person name="Steenblock K."/>
            <person name="Brambilla E."/>
            <person name="Klenk H.-P."/>
            <person name="Eisen J.A."/>
        </authorList>
    </citation>
    <scope>NUCLEOTIDE SEQUENCE [LARGE SCALE GENOMIC DNA]</scope>
    <source>
        <strain evidence="3">ATCC 35074 / DSM 20540 / JCM 6276 / NBRC 101906 / NCIMB 13154 / VKM Ac-1939 / CCM 2703 / MRP</strain>
    </source>
</reference>
<dbReference type="GO" id="GO:0008237">
    <property type="term" value="F:metallopeptidase activity"/>
    <property type="evidence" value="ECO:0007669"/>
    <property type="project" value="InterPro"/>
</dbReference>
<dbReference type="SUPFAM" id="SSF55486">
    <property type="entry name" value="Metalloproteases ('zincins'), catalytic domain"/>
    <property type="match status" value="1"/>
</dbReference>
<dbReference type="EMBL" id="CP002536">
    <property type="protein sequence ID" value="ADY25765.1"/>
    <property type="molecule type" value="Genomic_DNA"/>
</dbReference>
<dbReference type="OrthoDB" id="733404at2"/>
<evidence type="ECO:0000313" key="2">
    <source>
        <dbReference type="EMBL" id="ADY25765.1"/>
    </source>
</evidence>
<dbReference type="InterPro" id="IPR024079">
    <property type="entry name" value="MetalloPept_cat_dom_sf"/>
</dbReference>
<dbReference type="PROSITE" id="PS51257">
    <property type="entry name" value="PROKAR_LIPOPROTEIN"/>
    <property type="match status" value="1"/>
</dbReference>
<dbReference type="AlphaFoldDB" id="F0RKZ2"/>
<evidence type="ECO:0000256" key="1">
    <source>
        <dbReference type="SAM" id="SignalP"/>
    </source>
</evidence>
<accession>F0RKZ2</accession>
<protein>
    <recommendedName>
        <fullName evidence="4">Peptidase M43 pregnancy-associated plasma-A domain-containing protein</fullName>
    </recommendedName>
</protein>
<dbReference type="Proteomes" id="UP000007718">
    <property type="component" value="Chromosome"/>
</dbReference>
<feature type="chain" id="PRO_5003259482" description="Peptidase M43 pregnancy-associated plasma-A domain-containing protein" evidence="1">
    <location>
        <begin position="21"/>
        <end position="676"/>
    </location>
</feature>
<keyword evidence="3" id="KW-1185">Reference proteome</keyword>
<dbReference type="KEGG" id="dpt:Deipr_0603"/>
<sequence length="676" mass="75082">MKYCAPLFAALSLSLMSACGSGGTPAPTDYSSLKQIKPGQDTKIETDLKVNVVFVGYRQAAPGQVTTARQVDLQDFRNTLPASYDTIARIPSAYGRTEYTGNKFNYNYNYVFADQAFEDKFFTYLASAGKEQPLTVLQKAYNCQATDEEGNYVTDCAAPSNLITRPITGNLEIDAPSTENWLADHASELGIQKDEYTVFLVNWYDRPDFKFHSYTKTGEAETDTGFKFGERASRRMIAWGGGYQQGEGPQRLWFYDLSANPDPWTNAYDVVNSDVDGDGEPDVRMPPVWEYGTRKNNLGTARQVSADLAKTVRYTALNLLFTPSPIYRAELTPPELPDEIELRLNVDQGAKAAEVEQVLKPQLVEDRVKVLQPFAKFNTVVDRAPLEGDLRDAYNCFFVIEAEDICSPEYADIFGEPLFRYNVQDLRSDYAGLPAGSNRYIVPTYLFNDDVDPASGLLGIAIDDGETGTQSLVYSFTSPGLEGLYGLTDTTVHEIGHHFSLSHPHDGYDSEEDLSYGASGPFLFVNSGDQSASVMSYIDLTFSFGQFNLDSQYRYLTAAYLNNSGAILEIARRAGKTAQLAPTAVSADNLFVQAQAEYDAMNYYRAADLGHQAYRLVLDAARQNGVEVEGYKWYQNLSGLSKANAQPRVAKNHLPQRGAVIFPEETPYQRALRLSQ</sequence>
<dbReference type="HOGENOM" id="CLU_402645_0_0_0"/>
<feature type="signal peptide" evidence="1">
    <location>
        <begin position="1"/>
        <end position="20"/>
    </location>
</feature>
<dbReference type="eggNOG" id="ENOG5033SN1">
    <property type="taxonomic scope" value="Bacteria"/>
</dbReference>
<dbReference type="STRING" id="693977.Deipr_0603"/>